<reference evidence="1 2" key="2">
    <citation type="submission" date="2009-02" db="EMBL/GenBank/DDBJ databases">
        <title>Draft genome sequence of Eubacterium hallii (DSM 3353).</title>
        <authorList>
            <person name="Sudarsanam P."/>
            <person name="Ley R."/>
            <person name="Guruge J."/>
            <person name="Turnbaugh P.J."/>
            <person name="Mahowald M."/>
            <person name="Liep D."/>
            <person name="Gordon J."/>
        </authorList>
    </citation>
    <scope>NUCLEOTIDE SEQUENCE [LARGE SCALE GENOMIC DNA]</scope>
    <source>
        <strain evidence="1 2">DSM 3353</strain>
    </source>
</reference>
<organism evidence="1 2">
    <name type="scientific">Anaerobutyricum hallii DSM 3353</name>
    <dbReference type="NCBI Taxonomy" id="411469"/>
    <lineage>
        <taxon>Bacteria</taxon>
        <taxon>Bacillati</taxon>
        <taxon>Bacillota</taxon>
        <taxon>Clostridia</taxon>
        <taxon>Lachnospirales</taxon>
        <taxon>Lachnospiraceae</taxon>
        <taxon>Anaerobutyricum</taxon>
    </lineage>
</organism>
<accession>C0EWL9</accession>
<dbReference type="AlphaFoldDB" id="C0EWL9"/>
<dbReference type="EMBL" id="ACEP01000083">
    <property type="protein sequence ID" value="EEG36336.1"/>
    <property type="molecule type" value="Genomic_DNA"/>
</dbReference>
<gene>
    <name evidence="1" type="ORF">EUBHAL_01808</name>
</gene>
<dbReference type="Proteomes" id="UP000003174">
    <property type="component" value="Unassembled WGS sequence"/>
</dbReference>
<reference evidence="1 2" key="1">
    <citation type="submission" date="2009-01" db="EMBL/GenBank/DDBJ databases">
        <authorList>
            <person name="Fulton L."/>
            <person name="Clifton S."/>
            <person name="Fulton B."/>
            <person name="Xu J."/>
            <person name="Minx P."/>
            <person name="Pepin K.H."/>
            <person name="Johnson M."/>
            <person name="Bhonagiri V."/>
            <person name="Nash W.E."/>
            <person name="Mardis E.R."/>
            <person name="Wilson R.K."/>
        </authorList>
    </citation>
    <scope>NUCLEOTIDE SEQUENCE [LARGE SCALE GENOMIC DNA]</scope>
    <source>
        <strain evidence="1 2">DSM 3353</strain>
    </source>
</reference>
<sequence length="46" mass="5368">MYECLKDCLNCANSFSEPSDNGNDILHCMVHDEEIVEEEYCCEDYN</sequence>
<proteinExistence type="predicted"/>
<name>C0EWL9_9FIRM</name>
<comment type="caution">
    <text evidence="1">The sequence shown here is derived from an EMBL/GenBank/DDBJ whole genome shotgun (WGS) entry which is preliminary data.</text>
</comment>
<evidence type="ECO:0000313" key="1">
    <source>
        <dbReference type="EMBL" id="EEG36336.1"/>
    </source>
</evidence>
<protein>
    <submittedName>
        <fullName evidence="1">Uncharacterized protein</fullName>
    </submittedName>
</protein>
<evidence type="ECO:0000313" key="2">
    <source>
        <dbReference type="Proteomes" id="UP000003174"/>
    </source>
</evidence>